<dbReference type="RefSeq" id="WP_196567447.1">
    <property type="nucleotide sequence ID" value="NZ_JADRYY010000016.1"/>
</dbReference>
<gene>
    <name evidence="1" type="ORF">I4902_11260</name>
</gene>
<keyword evidence="2" id="KW-1185">Reference proteome</keyword>
<evidence type="ECO:0000313" key="2">
    <source>
        <dbReference type="Proteomes" id="UP000614721"/>
    </source>
</evidence>
<dbReference type="Proteomes" id="UP000614721">
    <property type="component" value="Unassembled WGS sequence"/>
</dbReference>
<proteinExistence type="predicted"/>
<sequence length="374" mass="44568">MIAINDATLRDIKYIVHYKGGMSNGDYGVKNLIDKIDNINRGFILSYKKSGFFQRFFDFIKEIVNVKISCDFILNYNNYEKINSFYFLNSLRNKKVINSDRITIDYCNLNNEVSSFLQRRMKNDIDESESKYINIYLNNNIKTKGDFLLLYSILNKLMCSIENKKNESILKHTDSEECFKFISKNDLFYKESIFKLLDFIYGDGESEENKIRKIKNINDLKKINKTNKEDYINNLIKFIHDLKEKEMRSEIFLLKLENTLKQIKMNLNSFENNKRIQIIGDNLKTLLPSYMQEAMMNDNKSINFDFEVYETFDNSNDIYKDKIKLIFDEYKVKNRQKTSYIKNIINELELNDANINNYLQFNKNALNDLILYLK</sequence>
<reference evidence="1 2" key="1">
    <citation type="submission" date="2020-11" db="EMBL/GenBank/DDBJ databases">
        <title>Enhanced detection system for hospital associated transmission using whole genome sequencing surveillance.</title>
        <authorList>
            <person name="Harrison L.H."/>
            <person name="Van Tyne D."/>
            <person name="Marsh J.W."/>
            <person name="Griffith M.P."/>
            <person name="Snyder D.J."/>
            <person name="Cooper V.S."/>
            <person name="Mustapha M."/>
        </authorList>
    </citation>
    <scope>NUCLEOTIDE SEQUENCE [LARGE SCALE GENOMIC DNA]</scope>
    <source>
        <strain evidence="1 2">PR00075</strain>
    </source>
</reference>
<accession>A0ABS0IV20</accession>
<name>A0ABS0IV20_9GAMM</name>
<evidence type="ECO:0000313" key="1">
    <source>
        <dbReference type="EMBL" id="MBG2879848.1"/>
    </source>
</evidence>
<comment type="caution">
    <text evidence="1">The sequence shown here is derived from an EMBL/GenBank/DDBJ whole genome shotgun (WGS) entry which is preliminary data.</text>
</comment>
<protein>
    <submittedName>
        <fullName evidence="1">Uncharacterized protein</fullName>
    </submittedName>
</protein>
<organism evidence="1 2">
    <name type="scientific">Proteus alimentorum</name>
    <dbReference type="NCBI Taxonomy" id="1973495"/>
    <lineage>
        <taxon>Bacteria</taxon>
        <taxon>Pseudomonadati</taxon>
        <taxon>Pseudomonadota</taxon>
        <taxon>Gammaproteobacteria</taxon>
        <taxon>Enterobacterales</taxon>
        <taxon>Morganellaceae</taxon>
        <taxon>Proteus</taxon>
    </lineage>
</organism>
<dbReference type="EMBL" id="JADSJP010000016">
    <property type="protein sequence ID" value="MBG2879848.1"/>
    <property type="molecule type" value="Genomic_DNA"/>
</dbReference>